<evidence type="ECO:0000313" key="1">
    <source>
        <dbReference type="EnsemblPlants" id="Bo8g028940.1"/>
    </source>
</evidence>
<name>A0A0D3DKV6_BRAOL</name>
<evidence type="ECO:0000313" key="2">
    <source>
        <dbReference type="Proteomes" id="UP000032141"/>
    </source>
</evidence>
<protein>
    <submittedName>
        <fullName evidence="1">Uncharacterized protein</fullName>
    </submittedName>
</protein>
<dbReference type="HOGENOM" id="CLU_995160_0_0_1"/>
<sequence length="280" mass="31465">MSVVIIRPQDLSITEDEKNTKKVFIDFRLNLMKGCLRTPFEDQAKRSSIERVNQEIELPVRVRLSSLADGRYGRVFDPARPSAELNWSISADGRAGHVFNLARPSAELVAWPIQLGHRRAELVQLGGWLSWSFGRSSSAICRAGCIDKPHLEGQQNDCVEDPISIAQLSELISSKERWVVVFLTPRQQSLRADQENRIIIDFDETHQSLILVNTGSPINVLSYKPFKTMGYLDSAITLGTTPVISFDETTTHYLGSVPLAMAPDDEIPLYVWSQNDLMKP</sequence>
<dbReference type="Gramene" id="Bo8g028940.1">
    <property type="protein sequence ID" value="Bo8g028940.1"/>
    <property type="gene ID" value="Bo8g028940"/>
</dbReference>
<reference evidence="1 2" key="1">
    <citation type="journal article" date="2014" name="Genome Biol.">
        <title>Transcriptome and methylome profiling reveals relics of genome dominance in the mesopolyploid Brassica oleracea.</title>
        <authorList>
            <person name="Parkin I.A."/>
            <person name="Koh C."/>
            <person name="Tang H."/>
            <person name="Robinson S.J."/>
            <person name="Kagale S."/>
            <person name="Clarke W.E."/>
            <person name="Town C.D."/>
            <person name="Nixon J."/>
            <person name="Krishnakumar V."/>
            <person name="Bidwell S.L."/>
            <person name="Denoeud F."/>
            <person name="Belcram H."/>
            <person name="Links M.G."/>
            <person name="Just J."/>
            <person name="Clarke C."/>
            <person name="Bender T."/>
            <person name="Huebert T."/>
            <person name="Mason A.S."/>
            <person name="Pires J.C."/>
            <person name="Barker G."/>
            <person name="Moore J."/>
            <person name="Walley P.G."/>
            <person name="Manoli S."/>
            <person name="Batley J."/>
            <person name="Edwards D."/>
            <person name="Nelson M.N."/>
            <person name="Wang X."/>
            <person name="Paterson A.H."/>
            <person name="King G."/>
            <person name="Bancroft I."/>
            <person name="Chalhoub B."/>
            <person name="Sharpe A.G."/>
        </authorList>
    </citation>
    <scope>NUCLEOTIDE SEQUENCE</scope>
    <source>
        <strain evidence="1 2">cv. TO1000</strain>
    </source>
</reference>
<keyword evidence="2" id="KW-1185">Reference proteome</keyword>
<organism evidence="1 2">
    <name type="scientific">Brassica oleracea var. oleracea</name>
    <dbReference type="NCBI Taxonomy" id="109376"/>
    <lineage>
        <taxon>Eukaryota</taxon>
        <taxon>Viridiplantae</taxon>
        <taxon>Streptophyta</taxon>
        <taxon>Embryophyta</taxon>
        <taxon>Tracheophyta</taxon>
        <taxon>Spermatophyta</taxon>
        <taxon>Magnoliopsida</taxon>
        <taxon>eudicotyledons</taxon>
        <taxon>Gunneridae</taxon>
        <taxon>Pentapetalae</taxon>
        <taxon>rosids</taxon>
        <taxon>malvids</taxon>
        <taxon>Brassicales</taxon>
        <taxon>Brassicaceae</taxon>
        <taxon>Brassiceae</taxon>
        <taxon>Brassica</taxon>
    </lineage>
</organism>
<dbReference type="EnsemblPlants" id="Bo8g028940.1">
    <property type="protein sequence ID" value="Bo8g028940.1"/>
    <property type="gene ID" value="Bo8g028940"/>
</dbReference>
<reference evidence="1" key="2">
    <citation type="submission" date="2015-03" db="UniProtKB">
        <authorList>
            <consortium name="EnsemblPlants"/>
        </authorList>
    </citation>
    <scope>IDENTIFICATION</scope>
</reference>
<proteinExistence type="predicted"/>
<accession>A0A0D3DKV6</accession>
<dbReference type="AlphaFoldDB" id="A0A0D3DKV6"/>
<dbReference type="Proteomes" id="UP000032141">
    <property type="component" value="Chromosome C8"/>
</dbReference>